<gene>
    <name evidence="2" type="ORF">ATANTOWER_021290</name>
</gene>
<comment type="caution">
    <text evidence="2">The sequence shown here is derived from an EMBL/GenBank/DDBJ whole genome shotgun (WGS) entry which is preliminary data.</text>
</comment>
<name>A0ABU7A8Y1_9TELE</name>
<keyword evidence="3" id="KW-1185">Reference proteome</keyword>
<feature type="region of interest" description="Disordered" evidence="1">
    <location>
        <begin position="66"/>
        <end position="98"/>
    </location>
</feature>
<dbReference type="EMBL" id="JAHUTI010004559">
    <property type="protein sequence ID" value="MED6234054.1"/>
    <property type="molecule type" value="Genomic_DNA"/>
</dbReference>
<dbReference type="Proteomes" id="UP001345963">
    <property type="component" value="Unassembled WGS sequence"/>
</dbReference>
<evidence type="ECO:0000313" key="3">
    <source>
        <dbReference type="Proteomes" id="UP001345963"/>
    </source>
</evidence>
<evidence type="ECO:0000313" key="2">
    <source>
        <dbReference type="EMBL" id="MED6234054.1"/>
    </source>
</evidence>
<evidence type="ECO:0000256" key="1">
    <source>
        <dbReference type="SAM" id="MobiDB-lite"/>
    </source>
</evidence>
<protein>
    <submittedName>
        <fullName evidence="2">Uncharacterized protein</fullName>
    </submittedName>
</protein>
<organism evidence="2 3">
    <name type="scientific">Ataeniobius toweri</name>
    <dbReference type="NCBI Taxonomy" id="208326"/>
    <lineage>
        <taxon>Eukaryota</taxon>
        <taxon>Metazoa</taxon>
        <taxon>Chordata</taxon>
        <taxon>Craniata</taxon>
        <taxon>Vertebrata</taxon>
        <taxon>Euteleostomi</taxon>
        <taxon>Actinopterygii</taxon>
        <taxon>Neopterygii</taxon>
        <taxon>Teleostei</taxon>
        <taxon>Neoteleostei</taxon>
        <taxon>Acanthomorphata</taxon>
        <taxon>Ovalentaria</taxon>
        <taxon>Atherinomorphae</taxon>
        <taxon>Cyprinodontiformes</taxon>
        <taxon>Goodeidae</taxon>
        <taxon>Ataeniobius</taxon>
    </lineage>
</organism>
<reference evidence="2 3" key="1">
    <citation type="submission" date="2021-07" db="EMBL/GenBank/DDBJ databases">
        <authorList>
            <person name="Palmer J.M."/>
        </authorList>
    </citation>
    <scope>NUCLEOTIDE SEQUENCE [LARGE SCALE GENOMIC DNA]</scope>
    <source>
        <strain evidence="2 3">AT_MEX2019</strain>
        <tissue evidence="2">Muscle</tissue>
    </source>
</reference>
<accession>A0ABU7A8Y1</accession>
<sequence>MFRFRFQAEPNLPHLIIYSFNCTHLSCASCWDFHKSSRRSGYKTGTKASSQLRKHLLFLHDGVNNQNGQQKVSSGHLKLSGQSPLNHSAAKPNLKPSR</sequence>
<proteinExistence type="predicted"/>